<evidence type="ECO:0000259" key="1">
    <source>
        <dbReference type="Pfam" id="PF05699"/>
    </source>
</evidence>
<accession>A0A9P0Z414</accession>
<feature type="domain" description="HAT C-terminal dimerisation" evidence="1">
    <location>
        <begin position="183"/>
        <end position="264"/>
    </location>
</feature>
<dbReference type="SUPFAM" id="SSF53098">
    <property type="entry name" value="Ribonuclease H-like"/>
    <property type="match status" value="1"/>
</dbReference>
<name>A0A9P0Z414_CUSEU</name>
<dbReference type="PANTHER" id="PTHR23272:SF21">
    <property type="entry name" value="BED ZINC FINGER AND HAT DIMERIZATION DOMAIN-CONTAINING PROTEIN"/>
    <property type="match status" value="1"/>
</dbReference>
<organism evidence="3 4">
    <name type="scientific">Cuscuta europaea</name>
    <name type="common">European dodder</name>
    <dbReference type="NCBI Taxonomy" id="41803"/>
    <lineage>
        <taxon>Eukaryota</taxon>
        <taxon>Viridiplantae</taxon>
        <taxon>Streptophyta</taxon>
        <taxon>Embryophyta</taxon>
        <taxon>Tracheophyta</taxon>
        <taxon>Spermatophyta</taxon>
        <taxon>Magnoliopsida</taxon>
        <taxon>eudicotyledons</taxon>
        <taxon>Gunneridae</taxon>
        <taxon>Pentapetalae</taxon>
        <taxon>asterids</taxon>
        <taxon>lamiids</taxon>
        <taxon>Solanales</taxon>
        <taxon>Convolvulaceae</taxon>
        <taxon>Cuscuteae</taxon>
        <taxon>Cuscuta</taxon>
        <taxon>Cuscuta subgen. Cuscuta</taxon>
    </lineage>
</organism>
<dbReference type="EMBL" id="CAMAPE010000019">
    <property type="protein sequence ID" value="CAH9088356.1"/>
    <property type="molecule type" value="Genomic_DNA"/>
</dbReference>
<dbReference type="AlphaFoldDB" id="A0A9P0Z414"/>
<dbReference type="InterPro" id="IPR008906">
    <property type="entry name" value="HATC_C_dom"/>
</dbReference>
<dbReference type="Pfam" id="PF05699">
    <property type="entry name" value="Dimer_Tnp_hAT"/>
    <property type="match status" value="1"/>
</dbReference>
<feature type="domain" description="hAT-like transposase RNase-H fold" evidence="2">
    <location>
        <begin position="44"/>
        <end position="137"/>
    </location>
</feature>
<evidence type="ECO:0008006" key="5">
    <source>
        <dbReference type="Google" id="ProtNLM"/>
    </source>
</evidence>
<dbReference type="GO" id="GO:0003677">
    <property type="term" value="F:DNA binding"/>
    <property type="evidence" value="ECO:0007669"/>
    <property type="project" value="InterPro"/>
</dbReference>
<dbReference type="InterPro" id="IPR012337">
    <property type="entry name" value="RNaseH-like_sf"/>
</dbReference>
<dbReference type="GO" id="GO:0046983">
    <property type="term" value="F:protein dimerization activity"/>
    <property type="evidence" value="ECO:0007669"/>
    <property type="project" value="InterPro"/>
</dbReference>
<keyword evidence="4" id="KW-1185">Reference proteome</keyword>
<dbReference type="Pfam" id="PF14372">
    <property type="entry name" value="hAT-like_RNase-H"/>
    <property type="match status" value="1"/>
</dbReference>
<evidence type="ECO:0000313" key="4">
    <source>
        <dbReference type="Proteomes" id="UP001152484"/>
    </source>
</evidence>
<evidence type="ECO:0000259" key="2">
    <source>
        <dbReference type="Pfam" id="PF14372"/>
    </source>
</evidence>
<dbReference type="InterPro" id="IPR025525">
    <property type="entry name" value="hAT-like_transposase_RNase-H"/>
</dbReference>
<evidence type="ECO:0000313" key="3">
    <source>
        <dbReference type="EMBL" id="CAH9088356.1"/>
    </source>
</evidence>
<reference evidence="3" key="1">
    <citation type="submission" date="2022-07" db="EMBL/GenBank/DDBJ databases">
        <authorList>
            <person name="Macas J."/>
            <person name="Novak P."/>
            <person name="Neumann P."/>
        </authorList>
    </citation>
    <scope>NUCLEOTIDE SEQUENCE</scope>
</reference>
<proteinExistence type="predicted"/>
<dbReference type="OrthoDB" id="1715602at2759"/>
<dbReference type="Proteomes" id="UP001152484">
    <property type="component" value="Unassembled WGS sequence"/>
</dbReference>
<protein>
    <recommendedName>
        <fullName evidence="5">HAT C-terminal dimerisation domain-containing protein</fullName>
    </recommendedName>
</protein>
<gene>
    <name evidence="3" type="ORF">CEURO_LOCUS10452</name>
</gene>
<sequence length="300" mass="34210">METIVQKYDEELGSRLLLSTAEKNAVNIMHAYLEPFYKTIDNICTNKMLTIGLVLFFMDHIYEMISTCIDSRHSPGWLKSAAEDMSTHARSYNDQVCNVFIYMTAILDPRIKAELIPDSLNSNVFLEEAKTYFIRNYSSTSSYQSIASSYVAQELEAEEYVSFAEEIARKKRRASMPSSVADELTRYLSEGPAPMSTDVLEWWKVNGTTCYPRLSLMARDFLAAQATAVLPEELFSNKGDEIDKQRFAAGHETAQSMLCVNSWIERGFKLKYESTEIDFERLVELAAAEHPSTWSSKKHK</sequence>
<dbReference type="PANTHER" id="PTHR23272">
    <property type="entry name" value="BED FINGER-RELATED"/>
    <property type="match status" value="1"/>
</dbReference>
<comment type="caution">
    <text evidence="3">The sequence shown here is derived from an EMBL/GenBank/DDBJ whole genome shotgun (WGS) entry which is preliminary data.</text>
</comment>